<dbReference type="PRINTS" id="PR00081">
    <property type="entry name" value="GDHRDH"/>
</dbReference>
<dbReference type="Proteomes" id="UP000255297">
    <property type="component" value="Unassembled WGS sequence"/>
</dbReference>
<dbReference type="RefSeq" id="WP_031567260.1">
    <property type="nucleotide sequence ID" value="NZ_CAAAIS010000008.1"/>
</dbReference>
<evidence type="ECO:0000313" key="5">
    <source>
        <dbReference type="Proteomes" id="UP000255297"/>
    </source>
</evidence>
<feature type="region of interest" description="Disordered" evidence="3">
    <location>
        <begin position="1"/>
        <end position="29"/>
    </location>
</feature>
<dbReference type="SUPFAM" id="SSF51735">
    <property type="entry name" value="NAD(P)-binding Rossmann-fold domains"/>
    <property type="match status" value="1"/>
</dbReference>
<dbReference type="InterPro" id="IPR002347">
    <property type="entry name" value="SDR_fam"/>
</dbReference>
<dbReference type="STRING" id="1122170.GCA_000701265_01803"/>
<dbReference type="InterPro" id="IPR020904">
    <property type="entry name" value="Sc_DH/Rdtase_CS"/>
</dbReference>
<dbReference type="PANTHER" id="PTHR48107">
    <property type="entry name" value="NADPH-DEPENDENT ALDEHYDE REDUCTASE-LIKE PROTEIN, CHLOROPLASTIC-RELATED"/>
    <property type="match status" value="1"/>
</dbReference>
<evidence type="ECO:0000256" key="1">
    <source>
        <dbReference type="ARBA" id="ARBA00006484"/>
    </source>
</evidence>
<sequence length="288" mass="31570">MTQEPKPPFPSQSITPPGIEENMDPKPRYKAPEYKAAGKLTNKVALITGGDSGIGRAVAYLFAREGADIALTYLEEEKKDAEKIKEEIEALNRKVLLLPGDVTDDQFCKHCVDETLKTYTKLDILVNNAAFQKHQPDLDHVSLEQWEKTFKTNIFGYFYMAKHAIPFLKPGCSIINTGSITGLEGSKELLDYSSTKGAIHAFTKSLAKNVFEKGIRVNCIAPGPVWTPLNPAERKDEEVKNFGKGTLIGRPAQPEELAPAYVFLASNADSKYISGIVLPVLGGETIAG</sequence>
<dbReference type="GO" id="GO:0016614">
    <property type="term" value="F:oxidoreductase activity, acting on CH-OH group of donors"/>
    <property type="evidence" value="ECO:0007669"/>
    <property type="project" value="UniProtKB-ARBA"/>
</dbReference>
<reference evidence="4 5" key="1">
    <citation type="submission" date="2018-06" db="EMBL/GenBank/DDBJ databases">
        <authorList>
            <consortium name="Pathogen Informatics"/>
            <person name="Doyle S."/>
        </authorList>
    </citation>
    <scope>NUCLEOTIDE SEQUENCE [LARGE SCALE GENOMIC DNA]</scope>
    <source>
        <strain evidence="4 5">NCTC11532</strain>
    </source>
</reference>
<feature type="compositionally biased region" description="Pro residues" evidence="3">
    <location>
        <begin position="1"/>
        <end position="10"/>
    </location>
</feature>
<evidence type="ECO:0000256" key="3">
    <source>
        <dbReference type="SAM" id="MobiDB-lite"/>
    </source>
</evidence>
<dbReference type="FunFam" id="3.40.50.720:FF:000084">
    <property type="entry name" value="Short-chain dehydrogenase reductase"/>
    <property type="match status" value="1"/>
</dbReference>
<name>A0A378LT87_9GAMM</name>
<proteinExistence type="inferred from homology"/>
<dbReference type="Pfam" id="PF13561">
    <property type="entry name" value="adh_short_C2"/>
    <property type="match status" value="1"/>
</dbReference>
<comment type="similarity">
    <text evidence="1">Belongs to the short-chain dehydrogenases/reductases (SDR) family.</text>
</comment>
<keyword evidence="5" id="KW-1185">Reference proteome</keyword>
<dbReference type="InterPro" id="IPR036291">
    <property type="entry name" value="NAD(P)-bd_dom_sf"/>
</dbReference>
<dbReference type="PRINTS" id="PR00080">
    <property type="entry name" value="SDRFAMILY"/>
</dbReference>
<dbReference type="EMBL" id="UGPB01000001">
    <property type="protein sequence ID" value="STY29039.1"/>
    <property type="molecule type" value="Genomic_DNA"/>
</dbReference>
<dbReference type="Gene3D" id="3.40.50.720">
    <property type="entry name" value="NAD(P)-binding Rossmann-like Domain"/>
    <property type="match status" value="1"/>
</dbReference>
<dbReference type="EC" id="1.-.-.-" evidence="4"/>
<accession>A0A378LT87</accession>
<dbReference type="PANTHER" id="PTHR48107:SF16">
    <property type="entry name" value="NADPH-DEPENDENT ALDEHYDE REDUCTASE 1, CHLOROPLASTIC"/>
    <property type="match status" value="1"/>
</dbReference>
<keyword evidence="2 4" id="KW-0560">Oxidoreductase</keyword>
<dbReference type="PROSITE" id="PS00061">
    <property type="entry name" value="ADH_SHORT"/>
    <property type="match status" value="1"/>
</dbReference>
<dbReference type="NCBIfam" id="NF005214">
    <property type="entry name" value="PRK06701.1"/>
    <property type="match status" value="1"/>
</dbReference>
<dbReference type="AlphaFoldDB" id="A0A378LT87"/>
<evidence type="ECO:0000256" key="2">
    <source>
        <dbReference type="ARBA" id="ARBA00023002"/>
    </source>
</evidence>
<evidence type="ECO:0000313" key="4">
    <source>
        <dbReference type="EMBL" id="STY29039.1"/>
    </source>
</evidence>
<organism evidence="4 5">
    <name type="scientific">Legionella wadsworthii</name>
    <dbReference type="NCBI Taxonomy" id="28088"/>
    <lineage>
        <taxon>Bacteria</taxon>
        <taxon>Pseudomonadati</taxon>
        <taxon>Pseudomonadota</taxon>
        <taxon>Gammaproteobacteria</taxon>
        <taxon>Legionellales</taxon>
        <taxon>Legionellaceae</taxon>
        <taxon>Legionella</taxon>
    </lineage>
</organism>
<gene>
    <name evidence="4" type="primary">ydaD</name>
    <name evidence="4" type="ORF">NCTC11532_01216</name>
</gene>
<protein>
    <submittedName>
        <fullName evidence="4">Acetyoacetyl CoA reductase</fullName>
        <ecNumber evidence="4">1.-.-.-</ecNumber>
    </submittedName>
</protein>